<evidence type="ECO:0000256" key="17">
    <source>
        <dbReference type="SAM" id="Phobius"/>
    </source>
</evidence>
<gene>
    <name evidence="18" type="ORF">N656DRAFT_774115</name>
</gene>
<keyword evidence="9" id="KW-0560">Oxidoreductase</keyword>
<keyword evidence="10 16" id="KW-0408">Iron</keyword>
<dbReference type="InterPro" id="IPR002401">
    <property type="entry name" value="Cyt_P450_E_grp-I"/>
</dbReference>
<comment type="cofactor">
    <cofactor evidence="1 16">
        <name>heme</name>
        <dbReference type="ChEBI" id="CHEBI:30413"/>
    </cofactor>
</comment>
<keyword evidence="5 16" id="KW-0349">Heme</keyword>
<evidence type="ECO:0000256" key="3">
    <source>
        <dbReference type="ARBA" id="ARBA00004972"/>
    </source>
</evidence>
<dbReference type="Pfam" id="PF00067">
    <property type="entry name" value="p450"/>
    <property type="match status" value="1"/>
</dbReference>
<keyword evidence="19" id="KW-1185">Reference proteome</keyword>
<sequence length="520" mass="58263">MESPPKAEPTAGSYLLILSTLALCYYITSSLLAWYRLREFNGPFLSHFSYLWLMRTLGRGSMGERFAAANQQYGSGPSSTIRIGPNELITSDPEVIRRMSAARSKYARSSWYKLNTIDRYEDSMFSTLDTAAHDRLKAQTAPGYAGKDNPDLEGDIDLIMAQMVDKIRTKYAARNPSDRANMPLFDFAPMAQFFTLDSISKVAFGQEFGLIRQEKDIYGHIDMLNEVAAPVVVAGAVPYLRAIIGSKLVLKLAGPKPGDKRGFGRIMPIAQEVVNKRFGPDAKDKDDMLGSFIRHGLSKRECEAEALFQIVAGSDTTATAIRATLLYLLTTPLAYRALQTEIDRGIRTGRISSPITNAEAMEMPYLQGVIYEGLRLYPPFTGLPFKVVPSPEGDTIDDKHVPPGTLIAPNFWATGRHRGVFGRDADVFRPERWIEATTDEDGQKAAEMRRVAELAFGYGRWGCAGKTLAFMELNKVFVELLRRFDLQLVYPYRPWKSFNYNLFLQSEMWVSVVLREGQGD</sequence>
<dbReference type="GO" id="GO:0016020">
    <property type="term" value="C:membrane"/>
    <property type="evidence" value="ECO:0007669"/>
    <property type="project" value="UniProtKB-SubCell"/>
</dbReference>
<dbReference type="Gene3D" id="1.10.630.10">
    <property type="entry name" value="Cytochrome P450"/>
    <property type="match status" value="1"/>
</dbReference>
<dbReference type="PANTHER" id="PTHR24305:SF77">
    <property type="entry name" value="CYTOCHROME P450 MONOOXYGENASE"/>
    <property type="match status" value="1"/>
</dbReference>
<keyword evidence="7 16" id="KW-0479">Metal-binding</keyword>
<evidence type="ECO:0000256" key="12">
    <source>
        <dbReference type="ARBA" id="ARBA00023033"/>
    </source>
</evidence>
<feature type="transmembrane region" description="Helical" evidence="17">
    <location>
        <begin position="12"/>
        <end position="35"/>
    </location>
</feature>
<evidence type="ECO:0000256" key="4">
    <source>
        <dbReference type="ARBA" id="ARBA00010617"/>
    </source>
</evidence>
<dbReference type="CDD" id="cd11060">
    <property type="entry name" value="CYP57A1-like"/>
    <property type="match status" value="1"/>
</dbReference>
<evidence type="ECO:0000256" key="5">
    <source>
        <dbReference type="ARBA" id="ARBA00022617"/>
    </source>
</evidence>
<evidence type="ECO:0000256" key="2">
    <source>
        <dbReference type="ARBA" id="ARBA00004167"/>
    </source>
</evidence>
<feature type="binding site" description="axial binding residue" evidence="16">
    <location>
        <position position="463"/>
    </location>
    <ligand>
        <name>heme</name>
        <dbReference type="ChEBI" id="CHEBI:30413"/>
    </ligand>
    <ligandPart>
        <name>Fe</name>
        <dbReference type="ChEBI" id="CHEBI:18248"/>
    </ligandPart>
</feature>
<dbReference type="SUPFAM" id="SSF48264">
    <property type="entry name" value="Cytochrome P450"/>
    <property type="match status" value="1"/>
</dbReference>
<comment type="similarity">
    <text evidence="4">Belongs to the cytochrome P450 family.</text>
</comment>
<protein>
    <recommendedName>
        <fullName evidence="14">Cytochrome P450 monooxygenase ABA1</fullName>
    </recommendedName>
    <alternativeName>
        <fullName evidence="15">Abscisic acid biosynthesis protein 1</fullName>
    </alternativeName>
    <alternativeName>
        <fullName evidence="13">Cytochrome P450 monooxygenase aba1</fullName>
    </alternativeName>
</protein>
<dbReference type="EMBL" id="MU853332">
    <property type="protein sequence ID" value="KAK4117891.1"/>
    <property type="molecule type" value="Genomic_DNA"/>
</dbReference>
<dbReference type="GO" id="GO:0005506">
    <property type="term" value="F:iron ion binding"/>
    <property type="evidence" value="ECO:0007669"/>
    <property type="project" value="InterPro"/>
</dbReference>
<dbReference type="PANTHER" id="PTHR24305">
    <property type="entry name" value="CYTOCHROME P450"/>
    <property type="match status" value="1"/>
</dbReference>
<accession>A0AAN6YXM1</accession>
<organism evidence="18 19">
    <name type="scientific">Canariomyces notabilis</name>
    <dbReference type="NCBI Taxonomy" id="2074819"/>
    <lineage>
        <taxon>Eukaryota</taxon>
        <taxon>Fungi</taxon>
        <taxon>Dikarya</taxon>
        <taxon>Ascomycota</taxon>
        <taxon>Pezizomycotina</taxon>
        <taxon>Sordariomycetes</taxon>
        <taxon>Sordariomycetidae</taxon>
        <taxon>Sordariales</taxon>
        <taxon>Chaetomiaceae</taxon>
        <taxon>Canariomyces</taxon>
    </lineage>
</organism>
<evidence type="ECO:0000256" key="6">
    <source>
        <dbReference type="ARBA" id="ARBA00022692"/>
    </source>
</evidence>
<evidence type="ECO:0000313" key="18">
    <source>
        <dbReference type="EMBL" id="KAK4117891.1"/>
    </source>
</evidence>
<dbReference type="Proteomes" id="UP001302812">
    <property type="component" value="Unassembled WGS sequence"/>
</dbReference>
<dbReference type="GO" id="GO:0016705">
    <property type="term" value="F:oxidoreductase activity, acting on paired donors, with incorporation or reduction of molecular oxygen"/>
    <property type="evidence" value="ECO:0007669"/>
    <property type="project" value="InterPro"/>
</dbReference>
<comment type="subcellular location">
    <subcellularLocation>
        <location evidence="2">Membrane</location>
        <topology evidence="2">Single-pass membrane protein</topology>
    </subcellularLocation>
</comment>
<dbReference type="InterPro" id="IPR001128">
    <property type="entry name" value="Cyt_P450"/>
</dbReference>
<keyword evidence="12 18" id="KW-0503">Monooxygenase</keyword>
<evidence type="ECO:0000313" key="19">
    <source>
        <dbReference type="Proteomes" id="UP001302812"/>
    </source>
</evidence>
<comment type="caution">
    <text evidence="18">The sequence shown here is derived from an EMBL/GenBank/DDBJ whole genome shotgun (WGS) entry which is preliminary data.</text>
</comment>
<dbReference type="GO" id="GO:0004497">
    <property type="term" value="F:monooxygenase activity"/>
    <property type="evidence" value="ECO:0007669"/>
    <property type="project" value="UniProtKB-KW"/>
</dbReference>
<evidence type="ECO:0000256" key="14">
    <source>
        <dbReference type="ARBA" id="ARBA00068222"/>
    </source>
</evidence>
<evidence type="ECO:0000256" key="10">
    <source>
        <dbReference type="ARBA" id="ARBA00023004"/>
    </source>
</evidence>
<dbReference type="RefSeq" id="XP_064675461.1">
    <property type="nucleotide sequence ID" value="XM_064814197.1"/>
</dbReference>
<evidence type="ECO:0000256" key="15">
    <source>
        <dbReference type="ARBA" id="ARBA00079990"/>
    </source>
</evidence>
<keyword evidence="6 17" id="KW-0812">Transmembrane</keyword>
<reference evidence="18" key="2">
    <citation type="submission" date="2023-05" db="EMBL/GenBank/DDBJ databases">
        <authorList>
            <consortium name="Lawrence Berkeley National Laboratory"/>
            <person name="Steindorff A."/>
            <person name="Hensen N."/>
            <person name="Bonometti L."/>
            <person name="Westerberg I."/>
            <person name="Brannstrom I.O."/>
            <person name="Guillou S."/>
            <person name="Cros-Aarteil S."/>
            <person name="Calhoun S."/>
            <person name="Haridas S."/>
            <person name="Kuo A."/>
            <person name="Mondo S."/>
            <person name="Pangilinan J."/>
            <person name="Riley R."/>
            <person name="Labutti K."/>
            <person name="Andreopoulos B."/>
            <person name="Lipzen A."/>
            <person name="Chen C."/>
            <person name="Yanf M."/>
            <person name="Daum C."/>
            <person name="Ng V."/>
            <person name="Clum A."/>
            <person name="Ohm R."/>
            <person name="Martin F."/>
            <person name="Silar P."/>
            <person name="Natvig D."/>
            <person name="Lalanne C."/>
            <person name="Gautier V."/>
            <person name="Ament-Velasquez S.L."/>
            <person name="Kruys A."/>
            <person name="Hutchinson M.I."/>
            <person name="Powell A.J."/>
            <person name="Barry K."/>
            <person name="Miller A.N."/>
            <person name="Grigoriev I.V."/>
            <person name="Debuchy R."/>
            <person name="Gladieux P."/>
            <person name="Thoren M.H."/>
            <person name="Johannesson H."/>
        </authorList>
    </citation>
    <scope>NUCLEOTIDE SEQUENCE</scope>
    <source>
        <strain evidence="18">CBS 508.74</strain>
    </source>
</reference>
<dbReference type="PRINTS" id="PR00385">
    <property type="entry name" value="P450"/>
</dbReference>
<name>A0AAN6YXM1_9PEZI</name>
<dbReference type="InterPro" id="IPR036396">
    <property type="entry name" value="Cyt_P450_sf"/>
</dbReference>
<evidence type="ECO:0000256" key="9">
    <source>
        <dbReference type="ARBA" id="ARBA00023002"/>
    </source>
</evidence>
<dbReference type="FunFam" id="1.10.630.10:FF:000076">
    <property type="entry name" value="Cytochrome P450 monooxygenase"/>
    <property type="match status" value="1"/>
</dbReference>
<evidence type="ECO:0000256" key="8">
    <source>
        <dbReference type="ARBA" id="ARBA00022989"/>
    </source>
</evidence>
<evidence type="ECO:0000256" key="7">
    <source>
        <dbReference type="ARBA" id="ARBA00022723"/>
    </source>
</evidence>
<dbReference type="InterPro" id="IPR050121">
    <property type="entry name" value="Cytochrome_P450_monoxygenase"/>
</dbReference>
<comment type="pathway">
    <text evidence="3">Hormone biosynthesis.</text>
</comment>
<keyword evidence="11" id="KW-0843">Virulence</keyword>
<keyword evidence="8 17" id="KW-1133">Transmembrane helix</keyword>
<evidence type="ECO:0000256" key="1">
    <source>
        <dbReference type="ARBA" id="ARBA00001971"/>
    </source>
</evidence>
<reference evidence="18" key="1">
    <citation type="journal article" date="2023" name="Mol. Phylogenet. Evol.">
        <title>Genome-scale phylogeny and comparative genomics of the fungal order Sordariales.</title>
        <authorList>
            <person name="Hensen N."/>
            <person name="Bonometti L."/>
            <person name="Westerberg I."/>
            <person name="Brannstrom I.O."/>
            <person name="Guillou S."/>
            <person name="Cros-Aarteil S."/>
            <person name="Calhoun S."/>
            <person name="Haridas S."/>
            <person name="Kuo A."/>
            <person name="Mondo S."/>
            <person name="Pangilinan J."/>
            <person name="Riley R."/>
            <person name="LaButti K."/>
            <person name="Andreopoulos B."/>
            <person name="Lipzen A."/>
            <person name="Chen C."/>
            <person name="Yan M."/>
            <person name="Daum C."/>
            <person name="Ng V."/>
            <person name="Clum A."/>
            <person name="Steindorff A."/>
            <person name="Ohm R.A."/>
            <person name="Martin F."/>
            <person name="Silar P."/>
            <person name="Natvig D.O."/>
            <person name="Lalanne C."/>
            <person name="Gautier V."/>
            <person name="Ament-Velasquez S.L."/>
            <person name="Kruys A."/>
            <person name="Hutchinson M.I."/>
            <person name="Powell A.J."/>
            <person name="Barry K."/>
            <person name="Miller A.N."/>
            <person name="Grigoriev I.V."/>
            <person name="Debuchy R."/>
            <person name="Gladieux P."/>
            <person name="Hiltunen Thoren M."/>
            <person name="Johannesson H."/>
        </authorList>
    </citation>
    <scope>NUCLEOTIDE SEQUENCE</scope>
    <source>
        <strain evidence="18">CBS 508.74</strain>
    </source>
</reference>
<dbReference type="AlphaFoldDB" id="A0AAN6YXM1"/>
<dbReference type="GeneID" id="89938322"/>
<dbReference type="GO" id="GO:0020037">
    <property type="term" value="F:heme binding"/>
    <property type="evidence" value="ECO:0007669"/>
    <property type="project" value="InterPro"/>
</dbReference>
<proteinExistence type="inferred from homology"/>
<evidence type="ECO:0000256" key="13">
    <source>
        <dbReference type="ARBA" id="ARBA00067672"/>
    </source>
</evidence>
<evidence type="ECO:0000256" key="11">
    <source>
        <dbReference type="ARBA" id="ARBA00023026"/>
    </source>
</evidence>
<dbReference type="PRINTS" id="PR00463">
    <property type="entry name" value="EP450I"/>
</dbReference>
<evidence type="ECO:0000256" key="16">
    <source>
        <dbReference type="PIRSR" id="PIRSR602401-1"/>
    </source>
</evidence>
<keyword evidence="17" id="KW-0472">Membrane</keyword>